<protein>
    <submittedName>
        <fullName evidence="4">Uncharacterized protein</fullName>
    </submittedName>
</protein>
<dbReference type="EMBL" id="CAJOBJ010000085">
    <property type="protein sequence ID" value="CAF3793267.1"/>
    <property type="molecule type" value="Genomic_DNA"/>
</dbReference>
<keyword evidence="2" id="KW-0732">Signal</keyword>
<sequence>MLTHATLLILHELELLTNSTLPNGEYFRNHFEKDYVLIGQQCGDIENCHVWLFKLINHMLDETFLLKGILNKNQKVIELEKLIEERLIFAHIDSVPTEINEYKRSFAEYTQKQSESSQLEYFVDELFENEAKYPLLKFFNLTNIYATNPIEKFRTKLQAIPYSEKIYPVTTFLMNRLETYENIQYLYPIVTFTNYLIHKFNHRLKRNDAAVATIEYYLTNGPDCETTSKLYESFLDAWYELNLKEVRFDCQTAKIEHVQEKENFAKNTMIAVVLLNASKDATSILLAACLITIGKLQNEVVNYFHNTLGTDPSGRRRQEHIVPVQSIRREHLFKINAEEISQQLNLPMIDTEKLQYLNYQFELYGENSSLITNVRTRVKQEPLEATERKKLIGLIQGMDNDDIVNFLGSLDYVFTYLRDIDMDLNIEMPTIQTFVEKNIRWQSCLSDYKNVYLIKFYETVKKEWCEESFLVVERTQIVERFISMTFGKQGIAASLQNIDSWIGILKRVMIRVLSNVNVDTEVPLQYYLERKDLWTGNVTDADIITFDLDDTIFLNHTFVILRGLEKKRKPSPTDIDAEQEQNKQKKEPKSVETSTAKVKPWMSPKGKNPSTPVKIIQAPGAKSKKRIT</sequence>
<comment type="caution">
    <text evidence="4">The sequence shown here is derived from an EMBL/GenBank/DDBJ whole genome shotgun (WGS) entry which is preliminary data.</text>
</comment>
<reference evidence="4" key="1">
    <citation type="submission" date="2021-02" db="EMBL/GenBank/DDBJ databases">
        <authorList>
            <person name="Nowell W R."/>
        </authorList>
    </citation>
    <scope>NUCLEOTIDE SEQUENCE</scope>
</reference>
<dbReference type="OrthoDB" id="2423195at2759"/>
<dbReference type="Proteomes" id="UP000681720">
    <property type="component" value="Unassembled WGS sequence"/>
</dbReference>
<evidence type="ECO:0000256" key="2">
    <source>
        <dbReference type="SAM" id="SignalP"/>
    </source>
</evidence>
<dbReference type="EMBL" id="CAJNOV010015376">
    <property type="protein sequence ID" value="CAF1571998.1"/>
    <property type="molecule type" value="Genomic_DNA"/>
</dbReference>
<gene>
    <name evidence="5" type="ORF">BYL167_LOCUS970</name>
    <name evidence="3" type="ORF">CJN711_LOCUS32040</name>
    <name evidence="6" type="ORF">GIL414_LOCUS669</name>
    <name evidence="4" type="ORF">KQP761_LOCUS27814</name>
</gene>
<evidence type="ECO:0000256" key="1">
    <source>
        <dbReference type="SAM" id="MobiDB-lite"/>
    </source>
</evidence>
<dbReference type="EMBL" id="CAJOBH010000126">
    <property type="protein sequence ID" value="CAF3763029.1"/>
    <property type="molecule type" value="Genomic_DNA"/>
</dbReference>
<feature type="compositionally biased region" description="Basic and acidic residues" evidence="1">
    <location>
        <begin position="580"/>
        <end position="590"/>
    </location>
</feature>
<evidence type="ECO:0000313" key="6">
    <source>
        <dbReference type="EMBL" id="CAF3793267.1"/>
    </source>
</evidence>
<name>A0A816DY07_9BILA</name>
<feature type="chain" id="PRO_5036229896" evidence="2">
    <location>
        <begin position="20"/>
        <end position="628"/>
    </location>
</feature>
<dbReference type="Proteomes" id="UP000663834">
    <property type="component" value="Unassembled WGS sequence"/>
</dbReference>
<evidence type="ECO:0000313" key="3">
    <source>
        <dbReference type="EMBL" id="CAF1571998.1"/>
    </source>
</evidence>
<evidence type="ECO:0000313" key="4">
    <source>
        <dbReference type="EMBL" id="CAF1639716.1"/>
    </source>
</evidence>
<dbReference type="AlphaFoldDB" id="A0A816DY07"/>
<proteinExistence type="predicted"/>
<evidence type="ECO:0000313" key="7">
    <source>
        <dbReference type="Proteomes" id="UP000663834"/>
    </source>
</evidence>
<feature type="region of interest" description="Disordered" evidence="1">
    <location>
        <begin position="569"/>
        <end position="628"/>
    </location>
</feature>
<feature type="signal peptide" evidence="2">
    <location>
        <begin position="1"/>
        <end position="19"/>
    </location>
</feature>
<dbReference type="Proteomes" id="UP000663855">
    <property type="component" value="Unassembled WGS sequence"/>
</dbReference>
<accession>A0A816DY07</accession>
<organism evidence="4 7">
    <name type="scientific">Rotaria magnacalcarata</name>
    <dbReference type="NCBI Taxonomy" id="392030"/>
    <lineage>
        <taxon>Eukaryota</taxon>
        <taxon>Metazoa</taxon>
        <taxon>Spiralia</taxon>
        <taxon>Gnathifera</taxon>
        <taxon>Rotifera</taxon>
        <taxon>Eurotatoria</taxon>
        <taxon>Bdelloidea</taxon>
        <taxon>Philodinida</taxon>
        <taxon>Philodinidae</taxon>
        <taxon>Rotaria</taxon>
    </lineage>
</organism>
<dbReference type="EMBL" id="CAJNOW010015241">
    <property type="protein sequence ID" value="CAF1639716.1"/>
    <property type="molecule type" value="Genomic_DNA"/>
</dbReference>
<evidence type="ECO:0000313" key="5">
    <source>
        <dbReference type="EMBL" id="CAF3763029.1"/>
    </source>
</evidence>
<dbReference type="Proteomes" id="UP000681967">
    <property type="component" value="Unassembled WGS sequence"/>
</dbReference>